<keyword evidence="2" id="KW-1185">Reference proteome</keyword>
<evidence type="ECO:0000313" key="2">
    <source>
        <dbReference type="Proteomes" id="UP000828941"/>
    </source>
</evidence>
<protein>
    <submittedName>
        <fullName evidence="1">Uncharacterized protein</fullName>
    </submittedName>
</protein>
<proteinExistence type="predicted"/>
<reference evidence="1 2" key="1">
    <citation type="journal article" date="2022" name="DNA Res.">
        <title>Chromosomal-level genome assembly of the orchid tree Bauhinia variegata (Leguminosae; Cercidoideae) supports the allotetraploid origin hypothesis of Bauhinia.</title>
        <authorList>
            <person name="Zhong Y."/>
            <person name="Chen Y."/>
            <person name="Zheng D."/>
            <person name="Pang J."/>
            <person name="Liu Y."/>
            <person name="Luo S."/>
            <person name="Meng S."/>
            <person name="Qian L."/>
            <person name="Wei D."/>
            <person name="Dai S."/>
            <person name="Zhou R."/>
        </authorList>
    </citation>
    <scope>NUCLEOTIDE SEQUENCE [LARGE SCALE GENOMIC DNA]</scope>
    <source>
        <strain evidence="1">BV-YZ2020</strain>
    </source>
</reference>
<accession>A0ACB9MUX6</accession>
<gene>
    <name evidence="1" type="ORF">L6164_019898</name>
</gene>
<dbReference type="EMBL" id="CM039433">
    <property type="protein sequence ID" value="KAI4327437.1"/>
    <property type="molecule type" value="Genomic_DNA"/>
</dbReference>
<sequence>MYFVFALECDSDHVLSCLFRCEQGSSSGSSTGIAQRARHSDELKREQGKWMIDINYYLSQQIHPVVSRLCASIQGTSPERLADCLRLDSSKFQHKSSEAFNGDPSSSLLFAADDEERYRGCEPLVLSCPSCSGTFDCPSIFKSVCLLGGDKETSLDIKESNYNFWRKLRCPKCSDDVGRISPAMIANQVKRQAEKVVSMYYRGLLTGDDETCKHTTRSVNFLLVGDFERGTLCPNYLRCSGRLVALIFLPPIGYRLVYRKGWTLSLGYH</sequence>
<name>A0ACB9MUX6_BAUVA</name>
<dbReference type="Proteomes" id="UP000828941">
    <property type="component" value="Chromosome 8"/>
</dbReference>
<comment type="caution">
    <text evidence="1">The sequence shown here is derived from an EMBL/GenBank/DDBJ whole genome shotgun (WGS) entry which is preliminary data.</text>
</comment>
<evidence type="ECO:0000313" key="1">
    <source>
        <dbReference type="EMBL" id="KAI4327437.1"/>
    </source>
</evidence>
<organism evidence="1 2">
    <name type="scientific">Bauhinia variegata</name>
    <name type="common">Purple orchid tree</name>
    <name type="synonym">Phanera variegata</name>
    <dbReference type="NCBI Taxonomy" id="167791"/>
    <lineage>
        <taxon>Eukaryota</taxon>
        <taxon>Viridiplantae</taxon>
        <taxon>Streptophyta</taxon>
        <taxon>Embryophyta</taxon>
        <taxon>Tracheophyta</taxon>
        <taxon>Spermatophyta</taxon>
        <taxon>Magnoliopsida</taxon>
        <taxon>eudicotyledons</taxon>
        <taxon>Gunneridae</taxon>
        <taxon>Pentapetalae</taxon>
        <taxon>rosids</taxon>
        <taxon>fabids</taxon>
        <taxon>Fabales</taxon>
        <taxon>Fabaceae</taxon>
        <taxon>Cercidoideae</taxon>
        <taxon>Cercideae</taxon>
        <taxon>Bauhiniinae</taxon>
        <taxon>Bauhinia</taxon>
    </lineage>
</organism>